<comment type="caution">
    <text evidence="2">The sequence shown here is derived from an EMBL/GenBank/DDBJ whole genome shotgun (WGS) entry which is preliminary data.</text>
</comment>
<dbReference type="InterPro" id="IPR022812">
    <property type="entry name" value="Dynamin"/>
</dbReference>
<dbReference type="InterPro" id="IPR019762">
    <property type="entry name" value="Dynamin_GTPase_CS"/>
</dbReference>
<dbReference type="OrthoDB" id="415706at2759"/>
<name>A0A9K3GFR7_9EUKA</name>
<dbReference type="Pfam" id="PF00350">
    <property type="entry name" value="Dynamin_N"/>
    <property type="match status" value="1"/>
</dbReference>
<dbReference type="PANTHER" id="PTHR11566">
    <property type="entry name" value="DYNAMIN"/>
    <property type="match status" value="1"/>
</dbReference>
<dbReference type="AlphaFoldDB" id="A0A9K3GFR7"/>
<dbReference type="PRINTS" id="PR00195">
    <property type="entry name" value="DYNAMIN"/>
</dbReference>
<dbReference type="GO" id="GO:0008017">
    <property type="term" value="F:microtubule binding"/>
    <property type="evidence" value="ECO:0007669"/>
    <property type="project" value="TreeGrafter"/>
</dbReference>
<accession>A0A9K3GFR7</accession>
<dbReference type="SUPFAM" id="SSF52540">
    <property type="entry name" value="P-loop containing nucleoside triphosphate hydrolases"/>
    <property type="match status" value="1"/>
</dbReference>
<feature type="domain" description="Dynamin-type G" evidence="1">
    <location>
        <begin position="36"/>
        <end position="129"/>
    </location>
</feature>
<dbReference type="GO" id="GO:0016020">
    <property type="term" value="C:membrane"/>
    <property type="evidence" value="ECO:0007669"/>
    <property type="project" value="TreeGrafter"/>
</dbReference>
<dbReference type="Proteomes" id="UP000265618">
    <property type="component" value="Unassembled WGS sequence"/>
</dbReference>
<dbReference type="EMBL" id="BDIP01000279">
    <property type="protein sequence ID" value="GIQ80955.1"/>
    <property type="molecule type" value="Genomic_DNA"/>
</dbReference>
<gene>
    <name evidence="2" type="ORF">KIPB_001838</name>
</gene>
<dbReference type="PROSITE" id="PS00410">
    <property type="entry name" value="G_DYNAMIN_1"/>
    <property type="match status" value="1"/>
</dbReference>
<keyword evidence="3" id="KW-1185">Reference proteome</keyword>
<organism evidence="2 3">
    <name type="scientific">Kipferlia bialata</name>
    <dbReference type="NCBI Taxonomy" id="797122"/>
    <lineage>
        <taxon>Eukaryota</taxon>
        <taxon>Metamonada</taxon>
        <taxon>Carpediemonas-like organisms</taxon>
        <taxon>Kipferlia</taxon>
    </lineage>
</organism>
<dbReference type="InterPro" id="IPR030381">
    <property type="entry name" value="G_DYNAMIN_dom"/>
</dbReference>
<sequence>MPDVESAALFARFQDSAKPLIALIDRFRELGVGGAGVSLPQVVVIGDQSTGKSSCLEAISGLTLPRGNGICTRCPCELRLKSDPSLTEPICHVSYHKEGGPSVDKQEIDVADLGDSIVEATNKIAGDNK</sequence>
<dbReference type="GO" id="GO:0005737">
    <property type="term" value="C:cytoplasm"/>
    <property type="evidence" value="ECO:0007669"/>
    <property type="project" value="TreeGrafter"/>
</dbReference>
<dbReference type="Gene3D" id="3.40.50.300">
    <property type="entry name" value="P-loop containing nucleotide triphosphate hydrolases"/>
    <property type="match status" value="1"/>
</dbReference>
<feature type="non-terminal residue" evidence="2">
    <location>
        <position position="1"/>
    </location>
</feature>
<dbReference type="GO" id="GO:0003924">
    <property type="term" value="F:GTPase activity"/>
    <property type="evidence" value="ECO:0007669"/>
    <property type="project" value="TreeGrafter"/>
</dbReference>
<dbReference type="GO" id="GO:0005874">
    <property type="term" value="C:microtubule"/>
    <property type="evidence" value="ECO:0007669"/>
    <property type="project" value="TreeGrafter"/>
</dbReference>
<dbReference type="InterPro" id="IPR045063">
    <property type="entry name" value="Dynamin_N"/>
</dbReference>
<dbReference type="GO" id="GO:0005525">
    <property type="term" value="F:GTP binding"/>
    <property type="evidence" value="ECO:0007669"/>
    <property type="project" value="InterPro"/>
</dbReference>
<reference evidence="2 3" key="1">
    <citation type="journal article" date="2018" name="PLoS ONE">
        <title>The draft genome of Kipferlia bialata reveals reductive genome evolution in fornicate parasites.</title>
        <authorList>
            <person name="Tanifuji G."/>
            <person name="Takabayashi S."/>
            <person name="Kume K."/>
            <person name="Takagi M."/>
            <person name="Nakayama T."/>
            <person name="Kamikawa R."/>
            <person name="Inagaki Y."/>
            <person name="Hashimoto T."/>
        </authorList>
    </citation>
    <scope>NUCLEOTIDE SEQUENCE [LARGE SCALE GENOMIC DNA]</scope>
    <source>
        <strain evidence="2">NY0173</strain>
    </source>
</reference>
<dbReference type="PROSITE" id="PS51718">
    <property type="entry name" value="G_DYNAMIN_2"/>
    <property type="match status" value="1"/>
</dbReference>
<evidence type="ECO:0000313" key="2">
    <source>
        <dbReference type="EMBL" id="GIQ80955.1"/>
    </source>
</evidence>
<protein>
    <submittedName>
        <fullName evidence="2">Dynamin superfamily protein</fullName>
    </submittedName>
</protein>
<evidence type="ECO:0000259" key="1">
    <source>
        <dbReference type="PROSITE" id="PS51718"/>
    </source>
</evidence>
<evidence type="ECO:0000313" key="3">
    <source>
        <dbReference type="Proteomes" id="UP000265618"/>
    </source>
</evidence>
<proteinExistence type="predicted"/>
<dbReference type="InterPro" id="IPR027417">
    <property type="entry name" value="P-loop_NTPase"/>
</dbReference>